<dbReference type="SUPFAM" id="SSF53098">
    <property type="entry name" value="Ribonuclease H-like"/>
    <property type="match status" value="1"/>
</dbReference>
<reference evidence="2" key="1">
    <citation type="journal article" date="2015" name="Genome Announc.">
        <title>Whole-Genome Sequences of 80 Environmental and Clinical Isolates of Burkholderia pseudomallei.</title>
        <authorList>
            <person name="Johnson S.L."/>
            <person name="Baker A.L."/>
            <person name="Chain P.S."/>
            <person name="Currie B.J."/>
            <person name="Daligault H.E."/>
            <person name="Davenport K.W."/>
            <person name="Davis C.B."/>
            <person name="Inglis T.J."/>
            <person name="Kaestli M."/>
            <person name="Koren S."/>
            <person name="Mayo M."/>
            <person name="Merritt A.J."/>
            <person name="Price E.P."/>
            <person name="Sarovich D.S."/>
            <person name="Warner J."/>
            <person name="Rosovitz M.J."/>
        </authorList>
    </citation>
    <scope>NUCLEOTIDE SEQUENCE [LARGE SCALE GENOMIC DNA]</scope>
    <source>
        <strain evidence="2">DSM 2030</strain>
    </source>
</reference>
<organism evidence="1 2">
    <name type="scientific">Thermoanaerobacter kivui</name>
    <name type="common">Acetogenium kivui</name>
    <dbReference type="NCBI Taxonomy" id="2325"/>
    <lineage>
        <taxon>Bacteria</taxon>
        <taxon>Bacillati</taxon>
        <taxon>Bacillota</taxon>
        <taxon>Clostridia</taxon>
        <taxon>Thermoanaerobacterales</taxon>
        <taxon>Thermoanaerobacteraceae</taxon>
        <taxon>Thermoanaerobacter</taxon>
    </lineage>
</organism>
<protein>
    <submittedName>
        <fullName evidence="1">Transposase IS4 family protein</fullName>
    </submittedName>
</protein>
<name>A0A097AN87_THEKI</name>
<dbReference type="KEGG" id="tki:TKV_c00430"/>
<sequence length="188" mass="21574">MIFDDTIAEKTKPSLQAKHPIQATGFHQSHLKGKQVWDHQFLAMVISCGRIVLPYYIMVSTLPIPKGPAYGLCDSWFANEKVINAHFKQGYHLIGALKINRIIYPKGIRIQIKDFAQYIDKNEVHLVTVKGSNYWVYRYEGALNGIDNAVVLICWPEKAFKNQKALHAFLCTDTELNTETILNYYSQR</sequence>
<dbReference type="eggNOG" id="COG3385">
    <property type="taxonomic scope" value="Bacteria"/>
</dbReference>
<dbReference type="STRING" id="2325.TKV_c00430"/>
<gene>
    <name evidence="1" type="ORF">TKV_c00430</name>
</gene>
<dbReference type="HOGENOM" id="CLU_055577_1_0_9"/>
<dbReference type="AlphaFoldDB" id="A0A097AN87"/>
<evidence type="ECO:0000313" key="2">
    <source>
        <dbReference type="Proteomes" id="UP000029669"/>
    </source>
</evidence>
<accession>A0A097AN87</accession>
<dbReference type="EMBL" id="CP009170">
    <property type="protein sequence ID" value="AIS51257.1"/>
    <property type="molecule type" value="Genomic_DNA"/>
</dbReference>
<evidence type="ECO:0000313" key="1">
    <source>
        <dbReference type="EMBL" id="AIS51257.1"/>
    </source>
</evidence>
<dbReference type="InterPro" id="IPR012337">
    <property type="entry name" value="RNaseH-like_sf"/>
</dbReference>
<proteinExistence type="predicted"/>
<dbReference type="Proteomes" id="UP000029669">
    <property type="component" value="Chromosome"/>
</dbReference>
<keyword evidence="2" id="KW-1185">Reference proteome</keyword>